<reference evidence="3 4" key="1">
    <citation type="submission" date="2017-10" db="EMBL/GenBank/DDBJ databases">
        <title>Comparative genomics in systemic dimorphic fungi from Ajellomycetaceae.</title>
        <authorList>
            <person name="Munoz J.F."/>
            <person name="Mcewen J.G."/>
            <person name="Clay O.K."/>
            <person name="Cuomo C.A."/>
        </authorList>
    </citation>
    <scope>NUCLEOTIDE SEQUENCE [LARGE SCALE GENOMIC DNA]</scope>
    <source>
        <strain evidence="3 4">UAMH7299</strain>
    </source>
</reference>
<dbReference type="Gene3D" id="2.40.50.140">
    <property type="entry name" value="Nucleic acid-binding proteins"/>
    <property type="match status" value="1"/>
</dbReference>
<dbReference type="Proteomes" id="UP000224634">
    <property type="component" value="Unassembled WGS sequence"/>
</dbReference>
<comment type="caution">
    <text evidence="3">The sequence shown here is derived from an EMBL/GenBank/DDBJ whole genome shotgun (WGS) entry which is preliminary data.</text>
</comment>
<dbReference type="GO" id="GO:0003697">
    <property type="term" value="F:single-stranded DNA binding"/>
    <property type="evidence" value="ECO:0007669"/>
    <property type="project" value="InterPro"/>
</dbReference>
<dbReference type="AlphaFoldDB" id="A0A2B7XA35"/>
<dbReference type="CDD" id="cd04496">
    <property type="entry name" value="SSB_OBF"/>
    <property type="match status" value="1"/>
</dbReference>
<accession>A0A2B7XA35</accession>
<evidence type="ECO:0000256" key="1">
    <source>
        <dbReference type="ARBA" id="ARBA00023125"/>
    </source>
</evidence>
<evidence type="ECO:0008006" key="5">
    <source>
        <dbReference type="Google" id="ProtNLM"/>
    </source>
</evidence>
<evidence type="ECO:0000256" key="2">
    <source>
        <dbReference type="PROSITE-ProRule" id="PRU00252"/>
    </source>
</evidence>
<protein>
    <recommendedName>
        <fullName evidence="5">SsDNA binding protein</fullName>
    </recommendedName>
</protein>
<keyword evidence="1 2" id="KW-0238">DNA-binding</keyword>
<dbReference type="PROSITE" id="PS50935">
    <property type="entry name" value="SSB"/>
    <property type="match status" value="1"/>
</dbReference>
<evidence type="ECO:0000313" key="4">
    <source>
        <dbReference type="Proteomes" id="UP000224634"/>
    </source>
</evidence>
<name>A0A2B7XA35_POLH7</name>
<dbReference type="EMBL" id="PDNA01000185">
    <property type="protein sequence ID" value="PGH05740.1"/>
    <property type="molecule type" value="Genomic_DNA"/>
</dbReference>
<organism evidence="3 4">
    <name type="scientific">Polytolypa hystricis (strain UAMH7299)</name>
    <dbReference type="NCBI Taxonomy" id="1447883"/>
    <lineage>
        <taxon>Eukaryota</taxon>
        <taxon>Fungi</taxon>
        <taxon>Dikarya</taxon>
        <taxon>Ascomycota</taxon>
        <taxon>Pezizomycotina</taxon>
        <taxon>Eurotiomycetes</taxon>
        <taxon>Eurotiomycetidae</taxon>
        <taxon>Onygenales</taxon>
        <taxon>Onygenales incertae sedis</taxon>
        <taxon>Polytolypa</taxon>
    </lineage>
</organism>
<dbReference type="OrthoDB" id="1078367at2759"/>
<dbReference type="STRING" id="1447883.A0A2B7XA35"/>
<dbReference type="Pfam" id="PF00436">
    <property type="entry name" value="SSB"/>
    <property type="match status" value="1"/>
</dbReference>
<proteinExistence type="predicted"/>
<keyword evidence="4" id="KW-1185">Reference proteome</keyword>
<sequence length="147" mass="16306">MYGLSSLRPLFRAPTSSILRSFSTTAPRDFARLTVVGNLGAPPALEATSTGREVVRYTVATSYGSSENRKTSWFRVNCYLPDGPVRAHLLNLPKGSLLTVEADANTYSVDNEDGSRSHGINFTHRNFEVLKRGRTETEGEQQQQQQQ</sequence>
<dbReference type="SUPFAM" id="SSF50249">
    <property type="entry name" value="Nucleic acid-binding proteins"/>
    <property type="match status" value="1"/>
</dbReference>
<dbReference type="InterPro" id="IPR000424">
    <property type="entry name" value="Primosome_PriB/ssb"/>
</dbReference>
<evidence type="ECO:0000313" key="3">
    <source>
        <dbReference type="EMBL" id="PGH05740.1"/>
    </source>
</evidence>
<dbReference type="InterPro" id="IPR012340">
    <property type="entry name" value="NA-bd_OB-fold"/>
</dbReference>
<gene>
    <name evidence="3" type="ORF">AJ80_08297</name>
</gene>